<reference evidence="3" key="1">
    <citation type="submission" date="2020-07" db="EMBL/GenBank/DDBJ databases">
        <title>Huge and variable diversity of episymbiotic CPR bacteria and DPANN archaea in groundwater ecosystems.</title>
        <authorList>
            <person name="He C.Y."/>
            <person name="Keren R."/>
            <person name="Whittaker M."/>
            <person name="Farag I.F."/>
            <person name="Doudna J."/>
            <person name="Cate J.H.D."/>
            <person name="Banfield J.F."/>
        </authorList>
    </citation>
    <scope>NUCLEOTIDE SEQUENCE</scope>
    <source>
        <strain evidence="3">NC_groundwater_717_Ag_S-0.2um_59_8</strain>
    </source>
</reference>
<comment type="caution">
    <text evidence="3">The sequence shown here is derived from an EMBL/GenBank/DDBJ whole genome shotgun (WGS) entry which is preliminary data.</text>
</comment>
<feature type="chain" id="PRO_5037035460" description="Bacterial spore germination immunoglobulin-like domain-containing protein" evidence="2">
    <location>
        <begin position="22"/>
        <end position="283"/>
    </location>
</feature>
<protein>
    <recommendedName>
        <fullName evidence="5">Bacterial spore germination immunoglobulin-like domain-containing protein</fullName>
    </recommendedName>
</protein>
<feature type="region of interest" description="Disordered" evidence="1">
    <location>
        <begin position="27"/>
        <end position="46"/>
    </location>
</feature>
<gene>
    <name evidence="3" type="ORF">HYY65_02195</name>
</gene>
<dbReference type="EMBL" id="JACPSX010000038">
    <property type="protein sequence ID" value="MBI3013883.1"/>
    <property type="molecule type" value="Genomic_DNA"/>
</dbReference>
<sequence length="283" mass="31231">MMKALLRRLACALLFAVLVVAGCTEDTKTASGDHKKTSGHAVARTPGSSIASAPTISVTYSYGGDVGHDIASEAKFRTVENGEPFAVAHGAELFDEDRERRLRVTFDLPCEGSRRCSIVARFRFTGQGAQIRKATLDQRWETRYIFQNEDADLRLGIPRVETYDLTTGKRVAETKNIKLVALSGGKPKGTVSSQLAKDFSRLVISQTWSERPWGFSGEEYCYEDGKVVFISSFVRDVATGLLVSETVNKGALPRDYHHYELVVISWPDGEIPGNKIDLVPVVR</sequence>
<keyword evidence="2" id="KW-0732">Signal</keyword>
<evidence type="ECO:0008006" key="5">
    <source>
        <dbReference type="Google" id="ProtNLM"/>
    </source>
</evidence>
<evidence type="ECO:0000256" key="2">
    <source>
        <dbReference type="SAM" id="SignalP"/>
    </source>
</evidence>
<feature type="signal peptide" evidence="2">
    <location>
        <begin position="1"/>
        <end position="21"/>
    </location>
</feature>
<evidence type="ECO:0000313" key="4">
    <source>
        <dbReference type="Proteomes" id="UP000741360"/>
    </source>
</evidence>
<proteinExistence type="predicted"/>
<feature type="compositionally biased region" description="Basic and acidic residues" evidence="1">
    <location>
        <begin position="27"/>
        <end position="36"/>
    </location>
</feature>
<evidence type="ECO:0000313" key="3">
    <source>
        <dbReference type="EMBL" id="MBI3013883.1"/>
    </source>
</evidence>
<dbReference type="PROSITE" id="PS51257">
    <property type="entry name" value="PROKAR_LIPOPROTEIN"/>
    <property type="match status" value="1"/>
</dbReference>
<dbReference type="AlphaFoldDB" id="A0A932LYY1"/>
<organism evidence="3 4">
    <name type="scientific">Tectimicrobiota bacterium</name>
    <dbReference type="NCBI Taxonomy" id="2528274"/>
    <lineage>
        <taxon>Bacteria</taxon>
        <taxon>Pseudomonadati</taxon>
        <taxon>Nitrospinota/Tectimicrobiota group</taxon>
        <taxon>Candidatus Tectimicrobiota</taxon>
    </lineage>
</organism>
<accession>A0A932LYY1</accession>
<dbReference type="Proteomes" id="UP000741360">
    <property type="component" value="Unassembled WGS sequence"/>
</dbReference>
<name>A0A932LYY1_UNCTE</name>
<evidence type="ECO:0000256" key="1">
    <source>
        <dbReference type="SAM" id="MobiDB-lite"/>
    </source>
</evidence>